<keyword evidence="3" id="KW-0804">Transcription</keyword>
<dbReference type="PANTHER" id="PTHR47894:SF1">
    <property type="entry name" value="HTH-TYPE TRANSCRIPTIONAL REGULATOR VQSM"/>
    <property type="match status" value="1"/>
</dbReference>
<dbReference type="PANTHER" id="PTHR47894">
    <property type="entry name" value="HTH-TYPE TRANSCRIPTIONAL REGULATOR GADX"/>
    <property type="match status" value="1"/>
</dbReference>
<dbReference type="Proteomes" id="UP000572007">
    <property type="component" value="Unassembled WGS sequence"/>
</dbReference>
<dbReference type="InterPro" id="IPR018060">
    <property type="entry name" value="HTH_AraC"/>
</dbReference>
<protein>
    <submittedName>
        <fullName evidence="5">AraC family transcriptional regulator</fullName>
    </submittedName>
</protein>
<feature type="domain" description="HTH araC/xylS-type" evidence="4">
    <location>
        <begin position="235"/>
        <end position="334"/>
    </location>
</feature>
<evidence type="ECO:0000313" key="6">
    <source>
        <dbReference type="Proteomes" id="UP000572007"/>
    </source>
</evidence>
<dbReference type="EMBL" id="JAAXOM010000001">
    <property type="protein sequence ID" value="NKX86834.1"/>
    <property type="molecule type" value="Genomic_DNA"/>
</dbReference>
<dbReference type="GO" id="GO:0000976">
    <property type="term" value="F:transcription cis-regulatory region binding"/>
    <property type="evidence" value="ECO:0007669"/>
    <property type="project" value="TreeGrafter"/>
</dbReference>
<dbReference type="AlphaFoldDB" id="A0A846W258"/>
<dbReference type="Gene3D" id="1.10.10.60">
    <property type="entry name" value="Homeodomain-like"/>
    <property type="match status" value="1"/>
</dbReference>
<dbReference type="InterPro" id="IPR032687">
    <property type="entry name" value="AraC-type_N"/>
</dbReference>
<name>A0A846W258_9NOCA</name>
<evidence type="ECO:0000313" key="5">
    <source>
        <dbReference type="EMBL" id="NKX86834.1"/>
    </source>
</evidence>
<organism evidence="5 6">
    <name type="scientific">Nocardia coubleae</name>
    <dbReference type="NCBI Taxonomy" id="356147"/>
    <lineage>
        <taxon>Bacteria</taxon>
        <taxon>Bacillati</taxon>
        <taxon>Actinomycetota</taxon>
        <taxon>Actinomycetes</taxon>
        <taxon>Mycobacteriales</taxon>
        <taxon>Nocardiaceae</taxon>
        <taxon>Nocardia</taxon>
    </lineage>
</organism>
<dbReference type="InterPro" id="IPR009057">
    <property type="entry name" value="Homeodomain-like_sf"/>
</dbReference>
<dbReference type="SUPFAM" id="SSF46689">
    <property type="entry name" value="Homeodomain-like"/>
    <property type="match status" value="1"/>
</dbReference>
<dbReference type="GO" id="GO:0005829">
    <property type="term" value="C:cytosol"/>
    <property type="evidence" value="ECO:0007669"/>
    <property type="project" value="TreeGrafter"/>
</dbReference>
<dbReference type="Pfam" id="PF12833">
    <property type="entry name" value="HTH_18"/>
    <property type="match status" value="1"/>
</dbReference>
<proteinExistence type="predicted"/>
<evidence type="ECO:0000256" key="3">
    <source>
        <dbReference type="ARBA" id="ARBA00023163"/>
    </source>
</evidence>
<reference evidence="5 6" key="1">
    <citation type="submission" date="2020-04" db="EMBL/GenBank/DDBJ databases">
        <title>MicrobeNet Type strains.</title>
        <authorList>
            <person name="Nicholson A.C."/>
        </authorList>
    </citation>
    <scope>NUCLEOTIDE SEQUENCE [LARGE SCALE GENOMIC DNA]</scope>
    <source>
        <strain evidence="5 6">DSM 44960</strain>
    </source>
</reference>
<keyword evidence="6" id="KW-1185">Reference proteome</keyword>
<dbReference type="RefSeq" id="WP_067639317.1">
    <property type="nucleotide sequence ID" value="NZ_JAAXOM010000001.1"/>
</dbReference>
<comment type="caution">
    <text evidence="5">The sequence shown here is derived from an EMBL/GenBank/DDBJ whole genome shotgun (WGS) entry which is preliminary data.</text>
</comment>
<dbReference type="GO" id="GO:0003700">
    <property type="term" value="F:DNA-binding transcription factor activity"/>
    <property type="evidence" value="ECO:0007669"/>
    <property type="project" value="InterPro"/>
</dbReference>
<gene>
    <name evidence="5" type="ORF">HGA10_05840</name>
</gene>
<accession>A0A846W258</accession>
<sequence length="336" mass="37301">MTDRLNLQRSIASAVILTDLAAEQGMSVAQCLDNTGITPGDLDDPAAEILARQELRLVQNVVAALGHVPALGLAAGRRYHLLAHGIWAFAVISSPTVRHAWRVGVELMDIGFSFARWRFDERQSEAVATIDYSAVPVEVRTFLLERDIAETITVDREVFGHTVPPSRVELSCPQPAYTDEYVELLGTMPEFDAPVTRLAFTQDVLDLPLPHANPHAAVIAERQAADIMQRRLARQGIAAKVREILLTRGVTTHQEQVAAELRISVRTLHRRLAEENTSYRELAAETRQLLAEELLRIGTTVEDVAVRLGYADASSFTHAFTRWTGTTPGRFARDRR</sequence>
<evidence type="ECO:0000256" key="2">
    <source>
        <dbReference type="ARBA" id="ARBA00023125"/>
    </source>
</evidence>
<evidence type="ECO:0000259" key="4">
    <source>
        <dbReference type="PROSITE" id="PS01124"/>
    </source>
</evidence>
<dbReference type="SMART" id="SM00342">
    <property type="entry name" value="HTH_ARAC"/>
    <property type="match status" value="1"/>
</dbReference>
<keyword evidence="2" id="KW-0238">DNA-binding</keyword>
<dbReference type="PROSITE" id="PS01124">
    <property type="entry name" value="HTH_ARAC_FAMILY_2"/>
    <property type="match status" value="1"/>
</dbReference>
<keyword evidence="1" id="KW-0805">Transcription regulation</keyword>
<dbReference type="Pfam" id="PF12625">
    <property type="entry name" value="Arabinose_bd"/>
    <property type="match status" value="1"/>
</dbReference>
<evidence type="ECO:0000256" key="1">
    <source>
        <dbReference type="ARBA" id="ARBA00023015"/>
    </source>
</evidence>